<protein>
    <submittedName>
        <fullName evidence="2">Uncharacterized protein</fullName>
    </submittedName>
</protein>
<proteinExistence type="predicted"/>
<dbReference type="VEuPathDB" id="VectorBase:GPPI028866"/>
<accession>A0A1B0BG15</accession>
<name>A0A1B0BG15_9MUSC</name>
<keyword evidence="3" id="KW-1185">Reference proteome</keyword>
<dbReference type="AlphaFoldDB" id="A0A1B0BG15"/>
<feature type="transmembrane region" description="Helical" evidence="1">
    <location>
        <begin position="39"/>
        <end position="59"/>
    </location>
</feature>
<evidence type="ECO:0000256" key="1">
    <source>
        <dbReference type="SAM" id="Phobius"/>
    </source>
</evidence>
<reference evidence="3" key="1">
    <citation type="submission" date="2015-01" db="EMBL/GenBank/DDBJ databases">
        <authorList>
            <person name="Aksoy S."/>
            <person name="Warren W."/>
            <person name="Wilson R.K."/>
        </authorList>
    </citation>
    <scope>NUCLEOTIDE SEQUENCE [LARGE SCALE GENOMIC DNA]</scope>
    <source>
        <strain evidence="3">IAEA</strain>
    </source>
</reference>
<dbReference type="EMBL" id="JXJN01013725">
    <property type="status" value="NOT_ANNOTATED_CDS"/>
    <property type="molecule type" value="Genomic_DNA"/>
</dbReference>
<organism evidence="2 3">
    <name type="scientific">Glossina palpalis gambiensis</name>
    <dbReference type="NCBI Taxonomy" id="67801"/>
    <lineage>
        <taxon>Eukaryota</taxon>
        <taxon>Metazoa</taxon>
        <taxon>Ecdysozoa</taxon>
        <taxon>Arthropoda</taxon>
        <taxon>Hexapoda</taxon>
        <taxon>Insecta</taxon>
        <taxon>Pterygota</taxon>
        <taxon>Neoptera</taxon>
        <taxon>Endopterygota</taxon>
        <taxon>Diptera</taxon>
        <taxon>Brachycera</taxon>
        <taxon>Muscomorpha</taxon>
        <taxon>Hippoboscoidea</taxon>
        <taxon>Glossinidae</taxon>
        <taxon>Glossina</taxon>
    </lineage>
</organism>
<evidence type="ECO:0000313" key="2">
    <source>
        <dbReference type="EnsemblMetazoa" id="GPPI028866-PA"/>
    </source>
</evidence>
<sequence length="86" mass="9605">MSQQKLRHHVHQKTISILTAGPTEQNRCKPDFFGGPGQILHGLSMFIGMIQLLIGTIPISWCPSTWLKSLAIPLAPLGFATILWKW</sequence>
<keyword evidence="1" id="KW-1133">Transmembrane helix</keyword>
<keyword evidence="1" id="KW-0472">Membrane</keyword>
<dbReference type="Proteomes" id="UP000092460">
    <property type="component" value="Unassembled WGS sequence"/>
</dbReference>
<evidence type="ECO:0000313" key="3">
    <source>
        <dbReference type="Proteomes" id="UP000092460"/>
    </source>
</evidence>
<dbReference type="EnsemblMetazoa" id="GPPI028866-RA">
    <property type="protein sequence ID" value="GPPI028866-PA"/>
    <property type="gene ID" value="GPPI028866"/>
</dbReference>
<keyword evidence="1" id="KW-0812">Transmembrane</keyword>
<reference evidence="2" key="2">
    <citation type="submission" date="2020-05" db="UniProtKB">
        <authorList>
            <consortium name="EnsemblMetazoa"/>
        </authorList>
    </citation>
    <scope>IDENTIFICATION</scope>
    <source>
        <strain evidence="2">IAEA</strain>
    </source>
</reference>